<gene>
    <name evidence="1" type="ORF">JTE90_029276</name>
</gene>
<evidence type="ECO:0000313" key="2">
    <source>
        <dbReference type="Proteomes" id="UP000827092"/>
    </source>
</evidence>
<evidence type="ECO:0000313" key="1">
    <source>
        <dbReference type="EMBL" id="KAG8179470.1"/>
    </source>
</evidence>
<dbReference type="EMBL" id="JAFNEN010000624">
    <property type="protein sequence ID" value="KAG8179470.1"/>
    <property type="molecule type" value="Genomic_DNA"/>
</dbReference>
<evidence type="ECO:0008006" key="3">
    <source>
        <dbReference type="Google" id="ProtNLM"/>
    </source>
</evidence>
<reference evidence="1 2" key="1">
    <citation type="journal article" date="2022" name="Nat. Ecol. Evol.">
        <title>A masculinizing supergene underlies an exaggerated male reproductive morph in a spider.</title>
        <authorList>
            <person name="Hendrickx F."/>
            <person name="De Corte Z."/>
            <person name="Sonet G."/>
            <person name="Van Belleghem S.M."/>
            <person name="Kostlbacher S."/>
            <person name="Vangestel C."/>
        </authorList>
    </citation>
    <scope>NUCLEOTIDE SEQUENCE [LARGE SCALE GENOMIC DNA]</scope>
    <source>
        <strain evidence="1">W744_W776</strain>
    </source>
</reference>
<comment type="caution">
    <text evidence="1">The sequence shown here is derived from an EMBL/GenBank/DDBJ whole genome shotgun (WGS) entry which is preliminary data.</text>
</comment>
<protein>
    <recommendedName>
        <fullName evidence="3">Peptidase M12B propeptide domain-containing protein</fullName>
    </recommendedName>
</protein>
<dbReference type="AlphaFoldDB" id="A0AAV6U683"/>
<name>A0AAV6U683_9ARAC</name>
<accession>A0AAV6U683</accession>
<dbReference type="Proteomes" id="UP000827092">
    <property type="component" value="Unassembled WGS sequence"/>
</dbReference>
<proteinExistence type="predicted"/>
<keyword evidence="2" id="KW-1185">Reference proteome</keyword>
<organism evidence="1 2">
    <name type="scientific">Oedothorax gibbosus</name>
    <dbReference type="NCBI Taxonomy" id="931172"/>
    <lineage>
        <taxon>Eukaryota</taxon>
        <taxon>Metazoa</taxon>
        <taxon>Ecdysozoa</taxon>
        <taxon>Arthropoda</taxon>
        <taxon>Chelicerata</taxon>
        <taxon>Arachnida</taxon>
        <taxon>Araneae</taxon>
        <taxon>Araneomorphae</taxon>
        <taxon>Entelegynae</taxon>
        <taxon>Araneoidea</taxon>
        <taxon>Linyphiidae</taxon>
        <taxon>Erigoninae</taxon>
        <taxon>Oedothorax</taxon>
    </lineage>
</organism>
<sequence>MIETFASGEPEANSRTTVHPLRIDFQGRPFPQQLQFRKKGQSSWYSKTIYRFEGLNRTWILELEPRHAVHVEKLDINEFIQSGCYYKGHVRGEKLSSVEVNICGGMTGDIHLSQGDYVIHPLTSNTSSFHPHHLSNLHYPDPTRKYKPLLAEDINYCDVKAQLSAALGRKDLTTYSQSSWLVIVTLAIFFALDFSKAQDLRFLNGRELGRS</sequence>